<sequence>MTITWAQNADLRDAWEHEEKDFTPWLAMPENLAKLGEILGLNQLELIRTEHPVGRFFVDIFCTDDEGEVIIENQLERTDHTHLGQIITYAAGVKAKKIIWIAKDIQPEHAAAIEFLNENTNEDLNFW</sequence>
<dbReference type="EMBL" id="JARXYA010000015">
    <property type="protein sequence ID" value="MDH6504804.1"/>
    <property type="molecule type" value="Genomic_DNA"/>
</dbReference>
<protein>
    <submittedName>
        <fullName evidence="1">RecB family endonuclease NucS</fullName>
    </submittedName>
</protein>
<dbReference type="GO" id="GO:0004519">
    <property type="term" value="F:endonuclease activity"/>
    <property type="evidence" value="ECO:0007669"/>
    <property type="project" value="UniProtKB-KW"/>
</dbReference>
<dbReference type="RefSeq" id="WP_280757042.1">
    <property type="nucleotide sequence ID" value="NZ_JARXXW010000007.1"/>
</dbReference>
<dbReference type="AlphaFoldDB" id="A0AA43S5Q5"/>
<comment type="caution">
    <text evidence="1">The sequence shown here is derived from an EMBL/GenBank/DDBJ whole genome shotgun (WGS) entry which is preliminary data.</text>
</comment>
<evidence type="ECO:0000313" key="2">
    <source>
        <dbReference type="Proteomes" id="UP001161160"/>
    </source>
</evidence>
<dbReference type="InterPro" id="IPR011856">
    <property type="entry name" value="tRNA_endonuc-like_dom_sf"/>
</dbReference>
<gene>
    <name evidence="1" type="ORF">M2127_002133</name>
</gene>
<accession>A0AA43S5Q5</accession>
<name>A0AA43S5Q5_9BURK</name>
<dbReference type="Gene3D" id="3.40.1350.10">
    <property type="match status" value="1"/>
</dbReference>
<reference evidence="1" key="1">
    <citation type="submission" date="2023-04" db="EMBL/GenBank/DDBJ databases">
        <title>Genome Encyclopedia of Bacteria and Archaea VI: Functional Genomics of Type Strains.</title>
        <authorList>
            <person name="Whitman W."/>
        </authorList>
    </citation>
    <scope>NUCLEOTIDE SEQUENCE</scope>
    <source>
        <strain evidence="1">Enz.4-51</strain>
    </source>
</reference>
<keyword evidence="1" id="KW-0378">Hydrolase</keyword>
<organism evidence="1 2">
    <name type="scientific">Polynucleobacter sphagniphilus</name>
    <dbReference type="NCBI Taxonomy" id="1743169"/>
    <lineage>
        <taxon>Bacteria</taxon>
        <taxon>Pseudomonadati</taxon>
        <taxon>Pseudomonadota</taxon>
        <taxon>Betaproteobacteria</taxon>
        <taxon>Burkholderiales</taxon>
        <taxon>Burkholderiaceae</taxon>
        <taxon>Polynucleobacter</taxon>
    </lineage>
</organism>
<proteinExistence type="predicted"/>
<keyword evidence="1" id="KW-0540">Nuclease</keyword>
<keyword evidence="2" id="KW-1185">Reference proteome</keyword>
<keyword evidence="1" id="KW-0255">Endonuclease</keyword>
<evidence type="ECO:0000313" key="1">
    <source>
        <dbReference type="EMBL" id="MDH6504804.1"/>
    </source>
</evidence>
<dbReference type="Proteomes" id="UP001161160">
    <property type="component" value="Unassembled WGS sequence"/>
</dbReference>
<dbReference type="GO" id="GO:0003676">
    <property type="term" value="F:nucleic acid binding"/>
    <property type="evidence" value="ECO:0007669"/>
    <property type="project" value="InterPro"/>
</dbReference>